<keyword evidence="2" id="KW-0238">DNA-binding</keyword>
<dbReference type="SUPFAM" id="SSF46955">
    <property type="entry name" value="Putative DNA-binding domain"/>
    <property type="match status" value="1"/>
</dbReference>
<organism evidence="2 3">
    <name type="scientific">Propionibacterium australiense</name>
    <dbReference type="NCBI Taxonomy" id="119981"/>
    <lineage>
        <taxon>Bacteria</taxon>
        <taxon>Bacillati</taxon>
        <taxon>Actinomycetota</taxon>
        <taxon>Actinomycetes</taxon>
        <taxon>Propionibacteriales</taxon>
        <taxon>Propionibacteriaceae</taxon>
        <taxon>Propionibacterium</taxon>
    </lineage>
</organism>
<protein>
    <submittedName>
        <fullName evidence="2">DNA-binding protein</fullName>
    </submittedName>
</protein>
<dbReference type="GO" id="GO:0003677">
    <property type="term" value="F:DNA binding"/>
    <property type="evidence" value="ECO:0007669"/>
    <property type="project" value="UniProtKB-KW"/>
</dbReference>
<proteinExistence type="predicted"/>
<dbReference type="InterPro" id="IPR010093">
    <property type="entry name" value="SinI_DNA-bd"/>
</dbReference>
<dbReference type="Proteomes" id="UP000279336">
    <property type="component" value="Unassembled WGS sequence"/>
</dbReference>
<gene>
    <name evidence="2" type="ORF">D7U36_02950</name>
</gene>
<dbReference type="RefSeq" id="WP_121587937.1">
    <property type="nucleotide sequence ID" value="NZ_RCIW01000003.1"/>
</dbReference>
<comment type="caution">
    <text evidence="2">The sequence shown here is derived from an EMBL/GenBank/DDBJ whole genome shotgun (WGS) entry which is preliminary data.</text>
</comment>
<dbReference type="AlphaFoldDB" id="A0A8B3FTY5"/>
<dbReference type="EMBL" id="RCIW01000003">
    <property type="protein sequence ID" value="RLP12232.1"/>
    <property type="molecule type" value="Genomic_DNA"/>
</dbReference>
<name>A0A8B3FTY5_9ACTN</name>
<dbReference type="InterPro" id="IPR041657">
    <property type="entry name" value="HTH_17"/>
</dbReference>
<dbReference type="InterPro" id="IPR009061">
    <property type="entry name" value="DNA-bd_dom_put_sf"/>
</dbReference>
<reference evidence="2 3" key="1">
    <citation type="submission" date="2018-10" db="EMBL/GenBank/DDBJ databases">
        <title>Propionibacterium australiense Genome Sequencing and Assembly.</title>
        <authorList>
            <person name="Bernier A.-M."/>
            <person name="Bernard K."/>
        </authorList>
    </citation>
    <scope>NUCLEOTIDE SEQUENCE [LARGE SCALE GENOMIC DNA]</scope>
    <source>
        <strain evidence="2 3">NML98A078</strain>
    </source>
</reference>
<sequence length="68" mass="7252">MSGRKSARPEARRAYRVAEVAAMYGVSETTIRTAIAAGQIPARRLGNVVLVPADAVDQIGVPMKEGDR</sequence>
<feature type="domain" description="Helix-turn-helix" evidence="1">
    <location>
        <begin position="15"/>
        <end position="58"/>
    </location>
</feature>
<evidence type="ECO:0000259" key="1">
    <source>
        <dbReference type="Pfam" id="PF12728"/>
    </source>
</evidence>
<evidence type="ECO:0000313" key="3">
    <source>
        <dbReference type="Proteomes" id="UP000279336"/>
    </source>
</evidence>
<evidence type="ECO:0000313" key="2">
    <source>
        <dbReference type="EMBL" id="RLP12232.1"/>
    </source>
</evidence>
<accession>A0A8B3FTY5</accession>
<dbReference type="NCBIfam" id="TIGR01764">
    <property type="entry name" value="excise"/>
    <property type="match status" value="1"/>
</dbReference>
<dbReference type="Pfam" id="PF12728">
    <property type="entry name" value="HTH_17"/>
    <property type="match status" value="1"/>
</dbReference>